<organism evidence="1 2">
    <name type="scientific">Sodiomyces alkalinus (strain CBS 110278 / VKM F-3762 / F11)</name>
    <name type="common">Alkaliphilic filamentous fungus</name>
    <dbReference type="NCBI Taxonomy" id="1314773"/>
    <lineage>
        <taxon>Eukaryota</taxon>
        <taxon>Fungi</taxon>
        <taxon>Dikarya</taxon>
        <taxon>Ascomycota</taxon>
        <taxon>Pezizomycotina</taxon>
        <taxon>Sordariomycetes</taxon>
        <taxon>Hypocreomycetidae</taxon>
        <taxon>Glomerellales</taxon>
        <taxon>Plectosphaerellaceae</taxon>
        <taxon>Sodiomyces</taxon>
    </lineage>
</organism>
<protein>
    <submittedName>
        <fullName evidence="1">Uncharacterized protein</fullName>
    </submittedName>
</protein>
<dbReference type="EMBL" id="ML119060">
    <property type="protein sequence ID" value="ROT35731.1"/>
    <property type="molecule type" value="Genomic_DNA"/>
</dbReference>
<evidence type="ECO:0000313" key="2">
    <source>
        <dbReference type="Proteomes" id="UP000272025"/>
    </source>
</evidence>
<gene>
    <name evidence="1" type="ORF">SODALDRAFT_50040</name>
</gene>
<keyword evidence="2" id="KW-1185">Reference proteome</keyword>
<proteinExistence type="predicted"/>
<dbReference type="RefSeq" id="XP_028463537.1">
    <property type="nucleotide sequence ID" value="XM_028615419.1"/>
</dbReference>
<dbReference type="Proteomes" id="UP000272025">
    <property type="component" value="Unassembled WGS sequence"/>
</dbReference>
<name>A0A3N2PMG7_SODAK</name>
<dbReference type="AlphaFoldDB" id="A0A3N2PMG7"/>
<dbReference type="GeneID" id="39583896"/>
<accession>A0A3N2PMG7</accession>
<evidence type="ECO:0000313" key="1">
    <source>
        <dbReference type="EMBL" id="ROT35731.1"/>
    </source>
</evidence>
<reference evidence="1 2" key="1">
    <citation type="journal article" date="2018" name="Mol. Ecol.">
        <title>The obligate alkalophilic soda-lake fungus Sodiomyces alkalinus has shifted to a protein diet.</title>
        <authorList>
            <person name="Grum-Grzhimaylo A.A."/>
            <person name="Falkoski D.L."/>
            <person name="van den Heuvel J."/>
            <person name="Valero-Jimenez C.A."/>
            <person name="Min B."/>
            <person name="Choi I.G."/>
            <person name="Lipzen A."/>
            <person name="Daum C.G."/>
            <person name="Aanen D.K."/>
            <person name="Tsang A."/>
            <person name="Henrissat B."/>
            <person name="Bilanenko E.N."/>
            <person name="de Vries R.P."/>
            <person name="van Kan J.A.L."/>
            <person name="Grigoriev I.V."/>
            <person name="Debets A.J.M."/>
        </authorList>
    </citation>
    <scope>NUCLEOTIDE SEQUENCE [LARGE SCALE GENOMIC DNA]</scope>
    <source>
        <strain evidence="1 2">F11</strain>
    </source>
</reference>
<sequence length="160" mass="18391">MGVGEPHNVTMLWCPSSQEKQNSYDILKPNSHFSIPPRLSFFSLSSIPYSTFPPVFPVGALGRRFHDEIVPSRSSSWQSPRRRPMRHCSYHPMRAKAARYYGTNPYQIGRHRLPRLCLQVGQQAVCSYDVMQNPPPPHPSYLASCVWDTVTQNRTLLLHR</sequence>